<protein>
    <submittedName>
        <fullName evidence="2">Uncharacterized protein</fullName>
    </submittedName>
</protein>
<dbReference type="AlphaFoldDB" id="A0ABD2K609"/>
<accession>A0ABD2K609</accession>
<feature type="compositionally biased region" description="Low complexity" evidence="1">
    <location>
        <begin position="323"/>
        <end position="401"/>
    </location>
</feature>
<sequence>MNRRLRKILICNDVWMDILRFFDRAHLCLKLALLSSRFGALVDKHFDGSKTTELTLWNDIRICKENIGGPKVKLSVQIGPNFVKFSMPDRPLSNKISFKSLHIAFIDHSVLAFLRSNKQIWRRGTKLDLHVGYYDKKDSRQIWDVFGREIWPIFATINLRTLSFSNGDHLANLLRCTSPTMLTDLDQLNSIQSGHLCPAGVIAGSADFDGPTNAISGRHVLAKWLHTPLKDGQPKRLSCCEFGESKKFKWVNNFKEVFVRARTSVSYTVNFHLHVSTPIVPFEVVNERTKEKLTLKKKSDTGSLSWWIMQRCPIIGEKKDANSDANSNNSDANLSNSGANLSNSGANLNNSDANLNNSRANLNNSDAKVNNSRANLNNSDANSNNSDANLNNSDANLTNSRANLDNSDANLDNSDANLNNVFFYLSGFKDSIGPLSPSNEKVFSSDAGPSNS</sequence>
<proteinExistence type="predicted"/>
<reference evidence="2 3" key="1">
    <citation type="submission" date="2024-10" db="EMBL/GenBank/DDBJ databases">
        <authorList>
            <person name="Kim D."/>
        </authorList>
    </citation>
    <scope>NUCLEOTIDE SEQUENCE [LARGE SCALE GENOMIC DNA]</scope>
    <source>
        <strain evidence="2">Taebaek</strain>
    </source>
</reference>
<keyword evidence="3" id="KW-1185">Reference proteome</keyword>
<evidence type="ECO:0000313" key="3">
    <source>
        <dbReference type="Proteomes" id="UP001620645"/>
    </source>
</evidence>
<name>A0ABD2K609_HETSC</name>
<comment type="caution">
    <text evidence="2">The sequence shown here is derived from an EMBL/GenBank/DDBJ whole genome shotgun (WGS) entry which is preliminary data.</text>
</comment>
<dbReference type="EMBL" id="JBICCN010000051">
    <property type="protein sequence ID" value="KAL3098170.1"/>
    <property type="molecule type" value="Genomic_DNA"/>
</dbReference>
<evidence type="ECO:0000256" key="1">
    <source>
        <dbReference type="SAM" id="MobiDB-lite"/>
    </source>
</evidence>
<organism evidence="2 3">
    <name type="scientific">Heterodera schachtii</name>
    <name type="common">Sugarbeet cyst nematode worm</name>
    <name type="synonym">Tylenchus schachtii</name>
    <dbReference type="NCBI Taxonomy" id="97005"/>
    <lineage>
        <taxon>Eukaryota</taxon>
        <taxon>Metazoa</taxon>
        <taxon>Ecdysozoa</taxon>
        <taxon>Nematoda</taxon>
        <taxon>Chromadorea</taxon>
        <taxon>Rhabditida</taxon>
        <taxon>Tylenchina</taxon>
        <taxon>Tylenchomorpha</taxon>
        <taxon>Tylenchoidea</taxon>
        <taxon>Heteroderidae</taxon>
        <taxon>Heteroderinae</taxon>
        <taxon>Heterodera</taxon>
    </lineage>
</organism>
<feature type="region of interest" description="Disordered" evidence="1">
    <location>
        <begin position="319"/>
        <end position="401"/>
    </location>
</feature>
<evidence type="ECO:0000313" key="2">
    <source>
        <dbReference type="EMBL" id="KAL3098170.1"/>
    </source>
</evidence>
<gene>
    <name evidence="2" type="ORF">niasHS_002006</name>
</gene>
<dbReference type="Proteomes" id="UP001620645">
    <property type="component" value="Unassembled WGS sequence"/>
</dbReference>